<sequence length="265" mass="30702">MNCMKEYAALMIDLKKSKSYSTESRNKLQQKILETIQKLNTLFSTTITKEVEFSAEDEIQGLFSSPMAAYLYLRFFQLLTFPLELHAGIGLGSWDIVIENSSSTAQDGPVYHHARKAIEESKKNLEYFSLFYSERNEDRVINSLINAYEVLLKKQSKYQAELHLMTEFLYPISIENVLSENAMIEFLKDSEQSNWKSEIIDGREVEELFYIKLGKRRGLATQLSELLESSRQSIEKSLKVGNIYEMRNLVFAILEILKNMKGEKE</sequence>
<dbReference type="OrthoDB" id="3197351at2"/>
<dbReference type="HOGENOM" id="CLU_070013_0_0_0"/>
<dbReference type="Proteomes" id="UP000002975">
    <property type="component" value="Unassembled WGS sequence"/>
</dbReference>
<keyword evidence="2" id="KW-1185">Reference proteome</keyword>
<evidence type="ECO:0000313" key="1">
    <source>
        <dbReference type="EMBL" id="EFS20964.1"/>
    </source>
</evidence>
<reference evidence="1 2" key="1">
    <citation type="submission" date="2009-02" db="EMBL/GenBank/DDBJ databases">
        <title>The Genome Sequence of Fusobacterium sp. 3_1_5R.</title>
        <authorList>
            <consortium name="The Broad Institute Genome Sequencing Platform"/>
            <person name="Ward D."/>
            <person name="Young S.K."/>
            <person name="Kodira C.D."/>
            <person name="Zeng Q."/>
            <person name="Koehrsen M."/>
            <person name="Alvarado L."/>
            <person name="Berlin A."/>
            <person name="Borenstein D."/>
            <person name="Chen Z."/>
            <person name="Engels R."/>
            <person name="Freedman E."/>
            <person name="Gellesch M."/>
            <person name="Goldberg J."/>
            <person name="Griggs A."/>
            <person name="Gujja S."/>
            <person name="Heiman D."/>
            <person name="Hepburn T."/>
            <person name="Howarth C."/>
            <person name="Jen D."/>
            <person name="Larson L."/>
            <person name="Lewis B."/>
            <person name="Mehta T."/>
            <person name="Park D."/>
            <person name="Pearson M."/>
            <person name="Roberts A."/>
            <person name="Saif S."/>
            <person name="Shea T."/>
            <person name="Shenoy N."/>
            <person name="Sisk P."/>
            <person name="Stolte C."/>
            <person name="Sykes S."/>
            <person name="Walk T."/>
            <person name="White J."/>
            <person name="Yandava C."/>
            <person name="Allen-Vercoe E."/>
            <person name="Strauss J."/>
            <person name="Ambrose C."/>
            <person name="Lander E."/>
            <person name="Nusbaum C."/>
            <person name="Galagan J."/>
            <person name="Birren B."/>
        </authorList>
    </citation>
    <scope>NUCLEOTIDE SEQUENCE [LARGE SCALE GENOMIC DNA]</scope>
    <source>
        <strain evidence="1 2">3_1_5R</strain>
    </source>
</reference>
<dbReference type="Pfam" id="PF16264">
    <property type="entry name" value="SatD"/>
    <property type="match status" value="1"/>
</dbReference>
<dbReference type="AlphaFoldDB" id="E5BFT3"/>
<dbReference type="BioCyc" id="FSP469605-HMP:GTSP-464-MONOMER"/>
<name>E5BFT3_9FUSO</name>
<proteinExistence type="predicted"/>
<protein>
    <submittedName>
        <fullName evidence="1">Uncharacterized protein</fullName>
    </submittedName>
</protein>
<dbReference type="EMBL" id="GG657971">
    <property type="protein sequence ID" value="EFS20964.1"/>
    <property type="molecule type" value="Genomic_DNA"/>
</dbReference>
<accession>E5BFT3</accession>
<gene>
    <name evidence="1" type="ORF">FSBG_00461</name>
</gene>
<dbReference type="InterPro" id="IPR032580">
    <property type="entry name" value="SatD"/>
</dbReference>
<evidence type="ECO:0000313" key="2">
    <source>
        <dbReference type="Proteomes" id="UP000002975"/>
    </source>
</evidence>
<organism evidence="1 2">
    <name type="scientific">Fusobacterium gonidiaformans 3-1-5R</name>
    <dbReference type="NCBI Taxonomy" id="469605"/>
    <lineage>
        <taxon>Bacteria</taxon>
        <taxon>Fusobacteriati</taxon>
        <taxon>Fusobacteriota</taxon>
        <taxon>Fusobacteriia</taxon>
        <taxon>Fusobacteriales</taxon>
        <taxon>Fusobacteriaceae</taxon>
        <taxon>Fusobacterium</taxon>
    </lineage>
</organism>